<comment type="caution">
    <text evidence="1">The sequence shown here is derived from an EMBL/GenBank/DDBJ whole genome shotgun (WGS) entry which is preliminary data.</text>
</comment>
<proteinExistence type="predicted"/>
<protein>
    <submittedName>
        <fullName evidence="1">Uncharacterized protein</fullName>
    </submittedName>
</protein>
<dbReference type="Proteomes" id="UP001281147">
    <property type="component" value="Unassembled WGS sequence"/>
</dbReference>
<evidence type="ECO:0000313" key="2">
    <source>
        <dbReference type="Proteomes" id="UP001281147"/>
    </source>
</evidence>
<accession>A0ACC3MDP2</accession>
<reference evidence="1" key="1">
    <citation type="submission" date="2023-07" db="EMBL/GenBank/DDBJ databases">
        <title>Black Yeasts Isolated from many extreme environments.</title>
        <authorList>
            <person name="Coleine C."/>
            <person name="Stajich J.E."/>
            <person name="Selbmann L."/>
        </authorList>
    </citation>
    <scope>NUCLEOTIDE SEQUENCE</scope>
    <source>
        <strain evidence="1">CCFEE 5714</strain>
    </source>
</reference>
<name>A0ACC3MDP2_9PEZI</name>
<keyword evidence="2" id="KW-1185">Reference proteome</keyword>
<organism evidence="1 2">
    <name type="scientific">Vermiconidia calcicola</name>
    <dbReference type="NCBI Taxonomy" id="1690605"/>
    <lineage>
        <taxon>Eukaryota</taxon>
        <taxon>Fungi</taxon>
        <taxon>Dikarya</taxon>
        <taxon>Ascomycota</taxon>
        <taxon>Pezizomycotina</taxon>
        <taxon>Dothideomycetes</taxon>
        <taxon>Dothideomycetidae</taxon>
        <taxon>Mycosphaerellales</taxon>
        <taxon>Extremaceae</taxon>
        <taxon>Vermiconidia</taxon>
    </lineage>
</organism>
<evidence type="ECO:0000313" key="1">
    <source>
        <dbReference type="EMBL" id="KAK3686604.1"/>
    </source>
</evidence>
<gene>
    <name evidence="1" type="ORF">LTR37_019665</name>
</gene>
<dbReference type="EMBL" id="JAUTXU010000311">
    <property type="protein sequence ID" value="KAK3686604.1"/>
    <property type="molecule type" value="Genomic_DNA"/>
</dbReference>
<sequence>MSSRKPRIQLVFDFDGTMTTADTTAVIGSHCIAKARELAPPDTSEHQLPKPMEYYSELYMQEYQAWEELNSGSEAPRTTIDEEVSHLSQSRNIDYASFMRVRDAVLNTPGGIGELSRNERLRNDFMIDAGRQAVRSGEVQIRDPEALRRLMAKAEEEGNVWGIVSVSFSRRFIIGALIEAGLVREERAQGIAGWIRCNELLAPDPYDDKSNVLCSTQDKKDAFRELLADWRKQSGARERAYPISSRDDDSVITIYVGDSTTDLGCLVGLSIGMYLSEGKREDAVAKTLNRFNIGCVPIEMLPTKDAPSKLIDILAKLQDEKKPAHVVCAIHEFQQLYEWVSAIG</sequence>